<feature type="domain" description="Tim44-like" evidence="1">
    <location>
        <begin position="71"/>
        <end position="218"/>
    </location>
</feature>
<dbReference type="NCBIfam" id="NF033779">
    <property type="entry name" value="Tim44_TimA_adap"/>
    <property type="match status" value="1"/>
</dbReference>
<keyword evidence="3" id="KW-1185">Reference proteome</keyword>
<dbReference type="AlphaFoldDB" id="A0A1H8NHJ3"/>
<dbReference type="RefSeq" id="WP_090617452.1">
    <property type="nucleotide sequence ID" value="NZ_CP067124.1"/>
</dbReference>
<sequence length="218" mass="23691">MSNALIQLLVLAGIAIFLILRLRNVLGTRDGFEPPKVETPDEQRARFEVIDGTAEEGDQDIADHAEPGSPQAEALAAMKQVEPSFAVGPFLGGAKSAYEMILMAFERGDLSEVRPFLAEPVAEAFQSVIDQRAQQGLKVEAQYLGTRETGLANAEYDPTSGLAEISVRFVGELIAATRDAEGNVVEGDPRKSSKQRDTWTFARRMGQDDPNWLLVATG</sequence>
<dbReference type="InterPro" id="IPR016985">
    <property type="entry name" value="UCP031890_Tim44-rel"/>
</dbReference>
<organism evidence="2 3">
    <name type="scientific">Paracoccus alcaliphilus</name>
    <dbReference type="NCBI Taxonomy" id="34002"/>
    <lineage>
        <taxon>Bacteria</taxon>
        <taxon>Pseudomonadati</taxon>
        <taxon>Pseudomonadota</taxon>
        <taxon>Alphaproteobacteria</taxon>
        <taxon>Rhodobacterales</taxon>
        <taxon>Paracoccaceae</taxon>
        <taxon>Paracoccus</taxon>
    </lineage>
</organism>
<protein>
    <submittedName>
        <fullName evidence="2">Predicted lipid-binding transport protein, Tim44 family</fullName>
    </submittedName>
</protein>
<dbReference type="Proteomes" id="UP000199054">
    <property type="component" value="Unassembled WGS sequence"/>
</dbReference>
<dbReference type="SUPFAM" id="SSF54427">
    <property type="entry name" value="NTF2-like"/>
    <property type="match status" value="1"/>
</dbReference>
<evidence type="ECO:0000259" key="1">
    <source>
        <dbReference type="SMART" id="SM00978"/>
    </source>
</evidence>
<gene>
    <name evidence="2" type="ORF">SAMN04489859_10603</name>
</gene>
<dbReference type="InterPro" id="IPR007379">
    <property type="entry name" value="Tim44-like_dom"/>
</dbReference>
<dbReference type="PANTHER" id="PTHR41542">
    <property type="entry name" value="BLL5807 PROTEIN"/>
    <property type="match status" value="1"/>
</dbReference>
<dbReference type="SMART" id="SM00978">
    <property type="entry name" value="Tim44"/>
    <property type="match status" value="1"/>
</dbReference>
<reference evidence="2 3" key="1">
    <citation type="submission" date="2016-10" db="EMBL/GenBank/DDBJ databases">
        <authorList>
            <person name="de Groot N.N."/>
        </authorList>
    </citation>
    <scope>NUCLEOTIDE SEQUENCE [LARGE SCALE GENOMIC DNA]</scope>
    <source>
        <strain evidence="2 3">DSM 8512</strain>
    </source>
</reference>
<dbReference type="Pfam" id="PF04280">
    <property type="entry name" value="Tim44"/>
    <property type="match status" value="1"/>
</dbReference>
<name>A0A1H8NHJ3_9RHOB</name>
<dbReference type="Gene3D" id="3.10.450.240">
    <property type="match status" value="1"/>
</dbReference>
<dbReference type="PIRSF" id="PIRSF031890">
    <property type="entry name" value="UCP031890_transporter_Tim44"/>
    <property type="match status" value="1"/>
</dbReference>
<dbReference type="EMBL" id="FODE01000060">
    <property type="protein sequence ID" value="SEO28908.1"/>
    <property type="molecule type" value="Genomic_DNA"/>
</dbReference>
<accession>A0A1H8NHJ3</accession>
<proteinExistence type="predicted"/>
<evidence type="ECO:0000313" key="2">
    <source>
        <dbReference type="EMBL" id="SEO28908.1"/>
    </source>
</evidence>
<dbReference type="PANTHER" id="PTHR41542:SF1">
    <property type="entry name" value="BLL5807 PROTEIN"/>
    <property type="match status" value="1"/>
</dbReference>
<dbReference type="STRING" id="34002.SAMN04489859_10603"/>
<dbReference type="InterPro" id="IPR032710">
    <property type="entry name" value="NTF2-like_dom_sf"/>
</dbReference>
<evidence type="ECO:0000313" key="3">
    <source>
        <dbReference type="Proteomes" id="UP000199054"/>
    </source>
</evidence>
<dbReference type="OrthoDB" id="9798618at2"/>